<keyword evidence="3" id="KW-1185">Reference proteome</keyword>
<proteinExistence type="predicted"/>
<reference evidence="2 3" key="1">
    <citation type="submission" date="2023-01" db="EMBL/GenBank/DDBJ databases">
        <authorList>
            <person name="Kreplak J."/>
        </authorList>
    </citation>
    <scope>NUCLEOTIDE SEQUENCE [LARGE SCALE GENOMIC DNA]</scope>
</reference>
<gene>
    <name evidence="2" type="ORF">VFH_VI161160</name>
</gene>
<feature type="region of interest" description="Disordered" evidence="1">
    <location>
        <begin position="102"/>
        <end position="123"/>
    </location>
</feature>
<dbReference type="AlphaFoldDB" id="A0AAV1BAD1"/>
<evidence type="ECO:0000313" key="3">
    <source>
        <dbReference type="Proteomes" id="UP001157006"/>
    </source>
</evidence>
<organism evidence="2 3">
    <name type="scientific">Vicia faba</name>
    <name type="common">Broad bean</name>
    <name type="synonym">Faba vulgaris</name>
    <dbReference type="NCBI Taxonomy" id="3906"/>
    <lineage>
        <taxon>Eukaryota</taxon>
        <taxon>Viridiplantae</taxon>
        <taxon>Streptophyta</taxon>
        <taxon>Embryophyta</taxon>
        <taxon>Tracheophyta</taxon>
        <taxon>Spermatophyta</taxon>
        <taxon>Magnoliopsida</taxon>
        <taxon>eudicotyledons</taxon>
        <taxon>Gunneridae</taxon>
        <taxon>Pentapetalae</taxon>
        <taxon>rosids</taxon>
        <taxon>fabids</taxon>
        <taxon>Fabales</taxon>
        <taxon>Fabaceae</taxon>
        <taxon>Papilionoideae</taxon>
        <taxon>50 kb inversion clade</taxon>
        <taxon>NPAAA clade</taxon>
        <taxon>Hologalegina</taxon>
        <taxon>IRL clade</taxon>
        <taxon>Fabeae</taxon>
        <taxon>Vicia</taxon>
    </lineage>
</organism>
<accession>A0AAV1BAD1</accession>
<evidence type="ECO:0000313" key="2">
    <source>
        <dbReference type="EMBL" id="CAI8619238.1"/>
    </source>
</evidence>
<feature type="compositionally biased region" description="Pro residues" evidence="1">
    <location>
        <begin position="108"/>
        <end position="123"/>
    </location>
</feature>
<dbReference type="EMBL" id="OX451741">
    <property type="protein sequence ID" value="CAI8619238.1"/>
    <property type="molecule type" value="Genomic_DNA"/>
</dbReference>
<name>A0AAV1BAD1_VICFA</name>
<sequence>MQSAHVHVLINYVEVKPYLEAFSTYYYQSTDEQPSTGYIHTYFTAWFKQQLSCIVALSPEIIHLRKKIPPKKNASHQKPLRSRYIIEEVPDSNLFIPMPQSSQVANHPTPPTMHPTPPPMHPTPPLMHPSPPMSASFTGLLSTPLGCTPFSPISLTTFISPTEYTPYFTTGPSTYFPMPSMQSSGPIHMELGGSNMP</sequence>
<protein>
    <submittedName>
        <fullName evidence="2">Uncharacterized protein</fullName>
    </submittedName>
</protein>
<evidence type="ECO:0000256" key="1">
    <source>
        <dbReference type="SAM" id="MobiDB-lite"/>
    </source>
</evidence>
<dbReference type="Proteomes" id="UP001157006">
    <property type="component" value="Chromosome 6"/>
</dbReference>